<organism evidence="4 5">
    <name type="scientific">Elysia chlorotica</name>
    <name type="common">Eastern emerald elysia</name>
    <name type="synonym">Sea slug</name>
    <dbReference type="NCBI Taxonomy" id="188477"/>
    <lineage>
        <taxon>Eukaryota</taxon>
        <taxon>Metazoa</taxon>
        <taxon>Spiralia</taxon>
        <taxon>Lophotrochozoa</taxon>
        <taxon>Mollusca</taxon>
        <taxon>Gastropoda</taxon>
        <taxon>Heterobranchia</taxon>
        <taxon>Euthyneura</taxon>
        <taxon>Panpulmonata</taxon>
        <taxon>Sacoglossa</taxon>
        <taxon>Placobranchoidea</taxon>
        <taxon>Plakobranchidae</taxon>
        <taxon>Elysia</taxon>
    </lineage>
</organism>
<feature type="region of interest" description="Disordered" evidence="1">
    <location>
        <begin position="198"/>
        <end position="239"/>
    </location>
</feature>
<feature type="transmembrane region" description="Helical" evidence="2">
    <location>
        <begin position="247"/>
        <end position="266"/>
    </location>
</feature>
<name>A0A433TQ31_ELYCH</name>
<feature type="compositionally biased region" description="Polar residues" evidence="1">
    <location>
        <begin position="105"/>
        <end position="118"/>
    </location>
</feature>
<gene>
    <name evidence="4" type="ORF">EGW08_008581</name>
</gene>
<dbReference type="OrthoDB" id="10656100at2759"/>
<sequence length="321" mass="32776">MPSTSRLFSPLMGLLLLAIFMSVAESQSAGESNTVSPTNVADLAPSATQFVSSAGDENVIQPSYPQSLRNSRTIAGDSLSLFPSASTDTPSASGIALPASELGASPSSTTDFNSESLNSSGTLETMVISPYGGSSEYLPTTVMDIQPSASYNLTATENGSISASLESTMVASDFAPTGSASFDMASSSASQMIVPSPTTDLPMSSSAGVVVPPSDDGSPTGQGGRQEGDEIGGGGGGGMSSGARATVGIFVTLALVGLVALVVVLYRKNYFNPRNIKAMVKGGVRYQTHDDSMSYNDEENDSDNVLLQRINAGKGKPGYGS</sequence>
<evidence type="ECO:0000256" key="3">
    <source>
        <dbReference type="SAM" id="SignalP"/>
    </source>
</evidence>
<feature type="compositionally biased region" description="Polar residues" evidence="1">
    <location>
        <begin position="198"/>
        <end position="207"/>
    </location>
</feature>
<feature type="compositionally biased region" description="Gly residues" evidence="1">
    <location>
        <begin position="220"/>
        <end position="239"/>
    </location>
</feature>
<evidence type="ECO:0008006" key="6">
    <source>
        <dbReference type="Google" id="ProtNLM"/>
    </source>
</evidence>
<accession>A0A433TQ31</accession>
<dbReference type="AlphaFoldDB" id="A0A433TQ31"/>
<keyword evidence="2" id="KW-0812">Transmembrane</keyword>
<protein>
    <recommendedName>
        <fullName evidence="6">Syndecan/Neurexin domain-containing protein</fullName>
    </recommendedName>
</protein>
<evidence type="ECO:0000256" key="2">
    <source>
        <dbReference type="SAM" id="Phobius"/>
    </source>
</evidence>
<reference evidence="4 5" key="1">
    <citation type="submission" date="2019-01" db="EMBL/GenBank/DDBJ databases">
        <title>A draft genome assembly of the solar-powered sea slug Elysia chlorotica.</title>
        <authorList>
            <person name="Cai H."/>
            <person name="Li Q."/>
            <person name="Fang X."/>
            <person name="Li J."/>
            <person name="Curtis N.E."/>
            <person name="Altenburger A."/>
            <person name="Shibata T."/>
            <person name="Feng M."/>
            <person name="Maeda T."/>
            <person name="Schwartz J.A."/>
            <person name="Shigenobu S."/>
            <person name="Lundholm N."/>
            <person name="Nishiyama T."/>
            <person name="Yang H."/>
            <person name="Hasebe M."/>
            <person name="Li S."/>
            <person name="Pierce S.K."/>
            <person name="Wang J."/>
        </authorList>
    </citation>
    <scope>NUCLEOTIDE SEQUENCE [LARGE SCALE GENOMIC DNA]</scope>
    <source>
        <strain evidence="4">EC2010</strain>
        <tissue evidence="4">Whole organism of an adult</tissue>
    </source>
</reference>
<dbReference type="EMBL" id="RQTK01000235">
    <property type="protein sequence ID" value="RUS83675.1"/>
    <property type="molecule type" value="Genomic_DNA"/>
</dbReference>
<feature type="signal peptide" evidence="3">
    <location>
        <begin position="1"/>
        <end position="26"/>
    </location>
</feature>
<evidence type="ECO:0000313" key="5">
    <source>
        <dbReference type="Proteomes" id="UP000271974"/>
    </source>
</evidence>
<dbReference type="Proteomes" id="UP000271974">
    <property type="component" value="Unassembled WGS sequence"/>
</dbReference>
<comment type="caution">
    <text evidence="4">The sequence shown here is derived from an EMBL/GenBank/DDBJ whole genome shotgun (WGS) entry which is preliminary data.</text>
</comment>
<evidence type="ECO:0000256" key="1">
    <source>
        <dbReference type="SAM" id="MobiDB-lite"/>
    </source>
</evidence>
<keyword evidence="3" id="KW-0732">Signal</keyword>
<proteinExistence type="predicted"/>
<keyword evidence="2" id="KW-1133">Transmembrane helix</keyword>
<feature type="chain" id="PRO_5019136543" description="Syndecan/Neurexin domain-containing protein" evidence="3">
    <location>
        <begin position="27"/>
        <end position="321"/>
    </location>
</feature>
<keyword evidence="2" id="KW-0472">Membrane</keyword>
<keyword evidence="5" id="KW-1185">Reference proteome</keyword>
<feature type="region of interest" description="Disordered" evidence="1">
    <location>
        <begin position="90"/>
        <end position="118"/>
    </location>
</feature>
<evidence type="ECO:0000313" key="4">
    <source>
        <dbReference type="EMBL" id="RUS83675.1"/>
    </source>
</evidence>